<dbReference type="Proteomes" id="UP000263232">
    <property type="component" value="Chromosome"/>
</dbReference>
<reference evidence="8 9" key="1">
    <citation type="submission" date="2017-09" db="EMBL/GenBank/DDBJ databases">
        <title>Complete genome sequence of Oxytococcus suis strain ZY16052.</title>
        <authorList>
            <person name="Li F."/>
        </authorList>
    </citation>
    <scope>NUCLEOTIDE SEQUENCE [LARGE SCALE GENOMIC DNA]</scope>
    <source>
        <strain evidence="8 9">ZY16052</strain>
    </source>
</reference>
<name>A0A347WKU1_9LACT</name>
<dbReference type="InterPro" id="IPR002676">
    <property type="entry name" value="RimM_N"/>
</dbReference>
<dbReference type="InterPro" id="IPR011961">
    <property type="entry name" value="RimM"/>
</dbReference>
<dbReference type="KEGG" id="abae:CL176_06625"/>
<comment type="similarity">
    <text evidence="5">Belongs to the RimM family.</text>
</comment>
<feature type="domain" description="RimM N-terminal" evidence="6">
    <location>
        <begin position="6"/>
        <end position="87"/>
    </location>
</feature>
<dbReference type="PANTHER" id="PTHR33692:SF1">
    <property type="entry name" value="RIBOSOME MATURATION FACTOR RIMM"/>
    <property type="match status" value="1"/>
</dbReference>
<evidence type="ECO:0000259" key="6">
    <source>
        <dbReference type="Pfam" id="PF01782"/>
    </source>
</evidence>
<evidence type="ECO:0000256" key="3">
    <source>
        <dbReference type="ARBA" id="ARBA00022552"/>
    </source>
</evidence>
<sequence length="174" mass="19896">MSNYRIARIVNTYGIRGELKLLSDTDFPEKRFAKGETAFIEAHAEMIPVTIEHARQHKGAYIVKFAEFDNINDVERFKEGHLSISADQQEELAEDSFYYHEIIGLDVITETGRDLGTIKDILALGSNDVWVVKRREPGKRDALIPYIDDVVKKVDLEQNVVEIELMEGLIDDED</sequence>
<comment type="function">
    <text evidence="5">An accessory protein needed during the final step in the assembly of 30S ribosomal subunit, possibly for assembly of the head region. Essential for efficient processing of 16S rRNA. May be needed both before and after RbfA during the maturation of 16S rRNA. It has affinity for free ribosomal 30S subunits but not for 70S ribosomes.</text>
</comment>
<dbReference type="GO" id="GO:0043022">
    <property type="term" value="F:ribosome binding"/>
    <property type="evidence" value="ECO:0007669"/>
    <property type="project" value="InterPro"/>
</dbReference>
<dbReference type="Pfam" id="PF01782">
    <property type="entry name" value="RimM"/>
    <property type="match status" value="1"/>
</dbReference>
<keyword evidence="1 5" id="KW-0963">Cytoplasm</keyword>
<dbReference type="OrthoDB" id="9810331at2"/>
<evidence type="ECO:0000256" key="5">
    <source>
        <dbReference type="HAMAP-Rule" id="MF_00014"/>
    </source>
</evidence>
<dbReference type="RefSeq" id="WP_118990600.1">
    <property type="nucleotide sequence ID" value="NZ_CP023434.1"/>
</dbReference>
<evidence type="ECO:0000256" key="4">
    <source>
        <dbReference type="ARBA" id="ARBA00023186"/>
    </source>
</evidence>
<dbReference type="GO" id="GO:0042274">
    <property type="term" value="P:ribosomal small subunit biogenesis"/>
    <property type="evidence" value="ECO:0007669"/>
    <property type="project" value="UniProtKB-UniRule"/>
</dbReference>
<dbReference type="PANTHER" id="PTHR33692">
    <property type="entry name" value="RIBOSOME MATURATION FACTOR RIMM"/>
    <property type="match status" value="1"/>
</dbReference>
<dbReference type="GO" id="GO:0005737">
    <property type="term" value="C:cytoplasm"/>
    <property type="evidence" value="ECO:0007669"/>
    <property type="project" value="UniProtKB-SubCell"/>
</dbReference>
<dbReference type="InterPro" id="IPR027275">
    <property type="entry name" value="PRC-brl_dom"/>
</dbReference>
<evidence type="ECO:0000313" key="9">
    <source>
        <dbReference type="Proteomes" id="UP000263232"/>
    </source>
</evidence>
<dbReference type="GO" id="GO:0005840">
    <property type="term" value="C:ribosome"/>
    <property type="evidence" value="ECO:0007669"/>
    <property type="project" value="InterPro"/>
</dbReference>
<keyword evidence="2 5" id="KW-0690">Ribosome biogenesis</keyword>
<comment type="subcellular location">
    <subcellularLocation>
        <location evidence="5">Cytoplasm</location>
    </subcellularLocation>
</comment>
<dbReference type="AlphaFoldDB" id="A0A347WKU1"/>
<dbReference type="NCBIfam" id="TIGR02273">
    <property type="entry name" value="16S_RimM"/>
    <property type="match status" value="1"/>
</dbReference>
<dbReference type="InterPro" id="IPR009000">
    <property type="entry name" value="Transl_B-barrel_sf"/>
</dbReference>
<dbReference type="SUPFAM" id="SSF50447">
    <property type="entry name" value="Translation proteins"/>
    <property type="match status" value="1"/>
</dbReference>
<evidence type="ECO:0000313" key="8">
    <source>
        <dbReference type="EMBL" id="AXY25698.1"/>
    </source>
</evidence>
<feature type="domain" description="PRC-barrel" evidence="7">
    <location>
        <begin position="94"/>
        <end position="169"/>
    </location>
</feature>
<comment type="subunit">
    <text evidence="5">Binds ribosomal protein uS19.</text>
</comment>
<dbReference type="GO" id="GO:0006364">
    <property type="term" value="P:rRNA processing"/>
    <property type="evidence" value="ECO:0007669"/>
    <property type="project" value="UniProtKB-UniRule"/>
</dbReference>
<dbReference type="InterPro" id="IPR036976">
    <property type="entry name" value="RimM_N_sf"/>
</dbReference>
<dbReference type="EMBL" id="CP023434">
    <property type="protein sequence ID" value="AXY25698.1"/>
    <property type="molecule type" value="Genomic_DNA"/>
</dbReference>
<dbReference type="Gene3D" id="2.40.30.60">
    <property type="entry name" value="RimM"/>
    <property type="match status" value="1"/>
</dbReference>
<proteinExistence type="inferred from homology"/>
<organism evidence="8 9">
    <name type="scientific">Suicoccus acidiformans</name>
    <dbReference type="NCBI Taxonomy" id="2036206"/>
    <lineage>
        <taxon>Bacteria</taxon>
        <taxon>Bacillati</taxon>
        <taxon>Bacillota</taxon>
        <taxon>Bacilli</taxon>
        <taxon>Lactobacillales</taxon>
        <taxon>Aerococcaceae</taxon>
        <taxon>Suicoccus</taxon>
    </lineage>
</organism>
<gene>
    <name evidence="5" type="primary">rimM</name>
    <name evidence="8" type="ORF">CL176_06625</name>
</gene>
<dbReference type="InterPro" id="IPR011033">
    <property type="entry name" value="PRC_barrel-like_sf"/>
</dbReference>
<evidence type="ECO:0000256" key="1">
    <source>
        <dbReference type="ARBA" id="ARBA00022490"/>
    </source>
</evidence>
<accession>A0A347WKU1</accession>
<evidence type="ECO:0000256" key="2">
    <source>
        <dbReference type="ARBA" id="ARBA00022517"/>
    </source>
</evidence>
<comment type="domain">
    <text evidence="5">The PRC barrel domain binds ribosomal protein uS19.</text>
</comment>
<keyword evidence="3 5" id="KW-0698">rRNA processing</keyword>
<dbReference type="Gene3D" id="2.30.30.240">
    <property type="entry name" value="PRC-barrel domain"/>
    <property type="match status" value="1"/>
</dbReference>
<keyword evidence="4 5" id="KW-0143">Chaperone</keyword>
<dbReference type="Pfam" id="PF05239">
    <property type="entry name" value="PRC"/>
    <property type="match status" value="1"/>
</dbReference>
<dbReference type="HAMAP" id="MF_00014">
    <property type="entry name" value="Ribosome_mat_RimM"/>
    <property type="match status" value="1"/>
</dbReference>
<keyword evidence="9" id="KW-1185">Reference proteome</keyword>
<protein>
    <recommendedName>
        <fullName evidence="5">Ribosome maturation factor RimM</fullName>
    </recommendedName>
</protein>
<evidence type="ECO:0000259" key="7">
    <source>
        <dbReference type="Pfam" id="PF05239"/>
    </source>
</evidence>
<dbReference type="SUPFAM" id="SSF50346">
    <property type="entry name" value="PRC-barrel domain"/>
    <property type="match status" value="1"/>
</dbReference>